<dbReference type="PANTHER" id="PTHR18964">
    <property type="entry name" value="ROK (REPRESSOR, ORF, KINASE) FAMILY"/>
    <property type="match status" value="1"/>
</dbReference>
<dbReference type="SUPFAM" id="SSF53067">
    <property type="entry name" value="Actin-like ATPase domain"/>
    <property type="match status" value="1"/>
</dbReference>
<proteinExistence type="inferred from homology"/>
<comment type="caution">
    <text evidence="2">The sequence shown here is derived from an EMBL/GenBank/DDBJ whole genome shotgun (WGS) entry which is preliminary data.</text>
</comment>
<evidence type="ECO:0000313" key="2">
    <source>
        <dbReference type="EMBL" id="GAA1965850.1"/>
    </source>
</evidence>
<dbReference type="EMBL" id="BAAAPB010000002">
    <property type="protein sequence ID" value="GAA1965850.1"/>
    <property type="molecule type" value="Genomic_DNA"/>
</dbReference>
<dbReference type="RefSeq" id="WP_344045629.1">
    <property type="nucleotide sequence ID" value="NZ_BAAAPB010000002.1"/>
</dbReference>
<dbReference type="PANTHER" id="PTHR18964:SF149">
    <property type="entry name" value="BIFUNCTIONAL UDP-N-ACETYLGLUCOSAMINE 2-EPIMERASE_N-ACETYLMANNOSAMINE KINASE"/>
    <property type="match status" value="1"/>
</dbReference>
<keyword evidence="3" id="KW-1185">Reference proteome</keyword>
<dbReference type="InterPro" id="IPR036390">
    <property type="entry name" value="WH_DNA-bd_sf"/>
</dbReference>
<reference evidence="2 3" key="1">
    <citation type="journal article" date="2019" name="Int. J. Syst. Evol. Microbiol.">
        <title>The Global Catalogue of Microorganisms (GCM) 10K type strain sequencing project: providing services to taxonomists for standard genome sequencing and annotation.</title>
        <authorList>
            <consortium name="The Broad Institute Genomics Platform"/>
            <consortium name="The Broad Institute Genome Sequencing Center for Infectious Disease"/>
            <person name="Wu L."/>
            <person name="Ma J."/>
        </authorList>
    </citation>
    <scope>NUCLEOTIDE SEQUENCE [LARGE SCALE GENOMIC DNA]</scope>
    <source>
        <strain evidence="2 3">JCM 15309</strain>
    </source>
</reference>
<evidence type="ECO:0000256" key="1">
    <source>
        <dbReference type="ARBA" id="ARBA00006479"/>
    </source>
</evidence>
<organism evidence="2 3">
    <name type="scientific">Nocardioides panacihumi</name>
    <dbReference type="NCBI Taxonomy" id="400774"/>
    <lineage>
        <taxon>Bacteria</taxon>
        <taxon>Bacillati</taxon>
        <taxon>Actinomycetota</taxon>
        <taxon>Actinomycetes</taxon>
        <taxon>Propionibacteriales</taxon>
        <taxon>Nocardioidaceae</taxon>
        <taxon>Nocardioides</taxon>
    </lineage>
</organism>
<gene>
    <name evidence="2" type="ORF">GCM10009798_27740</name>
</gene>
<dbReference type="InterPro" id="IPR000600">
    <property type="entry name" value="ROK"/>
</dbReference>
<sequence length="394" mass="39943">MTTTADRPASTEGLRRRNTSIVLRSLRQLGPATRAELAKRTGLAKATVGVIVAGLDAAGAVTETERAGPVVTGRGRPGTPVALSGRRFLGLGLELNVDYVAVAVLDLAGDVRLSATRPVTSAGDVDALLALAAWARDEVTGGGETLVSGTVAVPALVRGDNRTIDWAPNMDLSGDDLAAHVERVLGCPVRILNDANCAAYAEAHHGAATDTEHALYLTGTVGIGAGIVDRGELMRGAVGFAGEVGHMPIGDSTALCGCGRRGCWEASIGLHAVLAKVGLPELETPLSTAAAVAAAAVTDAQVAAALEAVGRDVGLGLAMLTSVLDPAVIVLGGYFVPLGELVLAPARAALDARLASSAQHRPELRLSTLGIEAAAIGAAEQSFTDVFAGELELA</sequence>
<dbReference type="Pfam" id="PF00480">
    <property type="entry name" value="ROK"/>
    <property type="match status" value="1"/>
</dbReference>
<dbReference type="SUPFAM" id="SSF46785">
    <property type="entry name" value="Winged helix' DNA-binding domain"/>
    <property type="match status" value="1"/>
</dbReference>
<evidence type="ECO:0000313" key="3">
    <source>
        <dbReference type="Proteomes" id="UP001500571"/>
    </source>
</evidence>
<name>A0ABN2RAD2_9ACTN</name>
<comment type="similarity">
    <text evidence="1">Belongs to the ROK (NagC/XylR) family.</text>
</comment>
<dbReference type="Gene3D" id="3.30.420.40">
    <property type="match status" value="2"/>
</dbReference>
<accession>A0ABN2RAD2</accession>
<dbReference type="Proteomes" id="UP001500571">
    <property type="component" value="Unassembled WGS sequence"/>
</dbReference>
<dbReference type="Gene3D" id="1.10.10.10">
    <property type="entry name" value="Winged helix-like DNA-binding domain superfamily/Winged helix DNA-binding domain"/>
    <property type="match status" value="1"/>
</dbReference>
<dbReference type="InterPro" id="IPR043129">
    <property type="entry name" value="ATPase_NBD"/>
</dbReference>
<dbReference type="InterPro" id="IPR036388">
    <property type="entry name" value="WH-like_DNA-bd_sf"/>
</dbReference>
<protein>
    <submittedName>
        <fullName evidence="2">ROK family transcriptional regulator</fullName>
    </submittedName>
</protein>